<dbReference type="KEGG" id="ccr:CC_3670"/>
<feature type="transmembrane region" description="Helical" evidence="6">
    <location>
        <begin position="274"/>
        <end position="293"/>
    </location>
</feature>
<dbReference type="SUPFAM" id="SSF103481">
    <property type="entry name" value="Multidrug resistance efflux transporter EmrE"/>
    <property type="match status" value="2"/>
</dbReference>
<evidence type="ECO:0000256" key="1">
    <source>
        <dbReference type="ARBA" id="ARBA00004651"/>
    </source>
</evidence>
<evidence type="ECO:0000313" key="9">
    <source>
        <dbReference type="Proteomes" id="UP000001816"/>
    </source>
</evidence>
<dbReference type="PATRIC" id="fig|190650.5.peg.3670"/>
<feature type="transmembrane region" description="Helical" evidence="6">
    <location>
        <begin position="98"/>
        <end position="118"/>
    </location>
</feature>
<dbReference type="EMBL" id="AE005673">
    <property type="protein sequence ID" value="AAK25632.1"/>
    <property type="molecule type" value="Genomic_DNA"/>
</dbReference>
<evidence type="ECO:0000256" key="5">
    <source>
        <dbReference type="ARBA" id="ARBA00023136"/>
    </source>
</evidence>
<dbReference type="Proteomes" id="UP000001816">
    <property type="component" value="Chromosome"/>
</dbReference>
<proteinExistence type="predicted"/>
<dbReference type="InterPro" id="IPR037185">
    <property type="entry name" value="EmrE-like"/>
</dbReference>
<evidence type="ECO:0000256" key="2">
    <source>
        <dbReference type="ARBA" id="ARBA00022475"/>
    </source>
</evidence>
<keyword evidence="4 6" id="KW-1133">Transmembrane helix</keyword>
<dbReference type="BioCyc" id="CAULO:CC3670-MONOMER"/>
<comment type="subcellular location">
    <subcellularLocation>
        <location evidence="1">Cell membrane</location>
        <topology evidence="1">Multi-pass membrane protein</topology>
    </subcellularLocation>
</comment>
<dbReference type="PIR" id="D87704">
    <property type="entry name" value="D87704"/>
</dbReference>
<sequence>MRSRGEPLPAGGRMKTLAFVALALAGISWGLGFPTGKLILRETDAAHMVLLRFLVAAVAAAPFALRRPEVRALFRSPIVLLAGALYGVAFLVQFEGLAHVSVTVAALLVGAMPALIAVSARVLGEKVSRLSWAGVAAATLGAALIAGKPDGASSPLGVALSIAALFLFLTWLLVLRRAPPAPNPMAIPAVSIIVAALVVLPIALIMHGPPKLALSAPAWTAIVAQGVLATLLATAAWQYGAAQVGAASAGVFINIEPLMGAACGVLLFGDHLTAALFAGGLLIIGGSFAVVMGERQAKPGEIQATVAPTP</sequence>
<dbReference type="Pfam" id="PF00892">
    <property type="entry name" value="EamA"/>
    <property type="match status" value="2"/>
</dbReference>
<dbReference type="InterPro" id="IPR051258">
    <property type="entry name" value="Diverse_Substrate_Transporter"/>
</dbReference>
<feature type="transmembrane region" description="Helical" evidence="6">
    <location>
        <begin position="153"/>
        <end position="174"/>
    </location>
</feature>
<evidence type="ECO:0000259" key="7">
    <source>
        <dbReference type="Pfam" id="PF00892"/>
    </source>
</evidence>
<organism evidence="8 9">
    <name type="scientific">Caulobacter vibrioides (strain ATCC 19089 / CIP 103742 / CB 15)</name>
    <name type="common">Caulobacter crescentus</name>
    <dbReference type="NCBI Taxonomy" id="190650"/>
    <lineage>
        <taxon>Bacteria</taxon>
        <taxon>Pseudomonadati</taxon>
        <taxon>Pseudomonadota</taxon>
        <taxon>Alphaproteobacteria</taxon>
        <taxon>Caulobacterales</taxon>
        <taxon>Caulobacteraceae</taxon>
        <taxon>Caulobacter</taxon>
    </lineage>
</organism>
<dbReference type="EnsemblBacteria" id="AAK25632">
    <property type="protein sequence ID" value="AAK25632"/>
    <property type="gene ID" value="CC_3670"/>
</dbReference>
<feature type="transmembrane region" description="Helical" evidence="6">
    <location>
        <begin position="186"/>
        <end position="206"/>
    </location>
</feature>
<feature type="transmembrane region" description="Helical" evidence="6">
    <location>
        <begin position="218"/>
        <end position="237"/>
    </location>
</feature>
<feature type="domain" description="EamA" evidence="7">
    <location>
        <begin position="19"/>
        <end position="146"/>
    </location>
</feature>
<evidence type="ECO:0000313" key="8">
    <source>
        <dbReference type="EMBL" id="AAK25632.1"/>
    </source>
</evidence>
<dbReference type="GO" id="GO:0005886">
    <property type="term" value="C:plasma membrane"/>
    <property type="evidence" value="ECO:0007669"/>
    <property type="project" value="UniProtKB-SubCell"/>
</dbReference>
<feature type="transmembrane region" description="Helical" evidence="6">
    <location>
        <begin position="130"/>
        <end position="147"/>
    </location>
</feature>
<dbReference type="eggNOG" id="COG0697">
    <property type="taxonomic scope" value="Bacteria"/>
</dbReference>
<protein>
    <submittedName>
        <fullName evidence="8">Integral membrane protein</fullName>
    </submittedName>
</protein>
<dbReference type="AlphaFoldDB" id="Q9A296"/>
<accession>Q9A296</accession>
<keyword evidence="2" id="KW-1003">Cell membrane</keyword>
<feature type="transmembrane region" description="Helical" evidence="6">
    <location>
        <begin position="72"/>
        <end position="92"/>
    </location>
</feature>
<feature type="domain" description="EamA" evidence="7">
    <location>
        <begin position="156"/>
        <end position="291"/>
    </location>
</feature>
<evidence type="ECO:0000256" key="4">
    <source>
        <dbReference type="ARBA" id="ARBA00022989"/>
    </source>
</evidence>
<evidence type="ECO:0000256" key="6">
    <source>
        <dbReference type="SAM" id="Phobius"/>
    </source>
</evidence>
<name>Q9A296_CAUVC</name>
<dbReference type="PANTHER" id="PTHR42920:SF5">
    <property type="entry name" value="EAMA DOMAIN-CONTAINING PROTEIN"/>
    <property type="match status" value="1"/>
</dbReference>
<dbReference type="HOGENOM" id="CLU_033863_4_1_5"/>
<dbReference type="SMR" id="Q9A296"/>
<reference evidence="8 9" key="1">
    <citation type="journal article" date="2001" name="Proc. Natl. Acad. Sci. U.S.A.">
        <title>Complete genome sequence of Caulobacter crescentus.</title>
        <authorList>
            <person name="Nierman W.C."/>
            <person name="Feldblyum T.V."/>
            <person name="Laub M.T."/>
            <person name="Paulsen I.T."/>
            <person name="Nelson K.E."/>
            <person name="Eisen J.A."/>
            <person name="Heidelberg J.F."/>
            <person name="Alley M.R."/>
            <person name="Ohta N."/>
            <person name="Maddock J.R."/>
            <person name="Potocka I."/>
            <person name="Nelson W.C."/>
            <person name="Newton A."/>
            <person name="Stephens C."/>
            <person name="Phadke N.D."/>
            <person name="Ely B."/>
            <person name="DeBoy R.T."/>
            <person name="Dodson R.J."/>
            <person name="Durkin A.S."/>
            <person name="Gwinn M.L."/>
            <person name="Haft D.H."/>
            <person name="Kolonay J.F."/>
            <person name="Smit J."/>
            <person name="Craven M.B."/>
            <person name="Khouri H."/>
            <person name="Shetty J."/>
            <person name="Berry K."/>
            <person name="Utterback T."/>
            <person name="Tran K."/>
            <person name="Wolf A."/>
            <person name="Vamathevan J."/>
            <person name="Ermolaeva M."/>
            <person name="White O."/>
            <person name="Salzberg S.L."/>
            <person name="Venter J.C."/>
            <person name="Shapiro L."/>
            <person name="Fraser C.M."/>
        </authorList>
    </citation>
    <scope>NUCLEOTIDE SEQUENCE [LARGE SCALE GENOMIC DNA]</scope>
    <source>
        <strain evidence="9">ATCC 19089 / CB15</strain>
    </source>
</reference>
<keyword evidence="3 6" id="KW-0812">Transmembrane</keyword>
<dbReference type="InterPro" id="IPR000620">
    <property type="entry name" value="EamA_dom"/>
</dbReference>
<feature type="transmembrane region" description="Helical" evidence="6">
    <location>
        <begin position="48"/>
        <end position="65"/>
    </location>
</feature>
<gene>
    <name evidence="8" type="ordered locus">CC_3670</name>
</gene>
<keyword evidence="9" id="KW-1185">Reference proteome</keyword>
<evidence type="ECO:0000256" key="3">
    <source>
        <dbReference type="ARBA" id="ARBA00022692"/>
    </source>
</evidence>
<feature type="transmembrane region" description="Helical" evidence="6">
    <location>
        <begin position="244"/>
        <end position="268"/>
    </location>
</feature>
<dbReference type="STRING" id="190650.CC_3670"/>
<dbReference type="PANTHER" id="PTHR42920">
    <property type="entry name" value="OS03G0707200 PROTEIN-RELATED"/>
    <property type="match status" value="1"/>
</dbReference>
<keyword evidence="5 6" id="KW-0472">Membrane</keyword>